<dbReference type="PANTHER" id="PTHR13382">
    <property type="entry name" value="MITOCHONDRIAL ATP SYNTHASE COUPLING FACTOR B"/>
    <property type="match status" value="1"/>
</dbReference>
<keyword evidence="2" id="KW-1185">Reference proteome</keyword>
<dbReference type="SUPFAM" id="SSF52047">
    <property type="entry name" value="RNI-like"/>
    <property type="match status" value="1"/>
</dbReference>
<organism evidence="1 2">
    <name type="scientific">Striga asiatica</name>
    <name type="common">Asiatic witchweed</name>
    <name type="synonym">Buchnera asiatica</name>
    <dbReference type="NCBI Taxonomy" id="4170"/>
    <lineage>
        <taxon>Eukaryota</taxon>
        <taxon>Viridiplantae</taxon>
        <taxon>Streptophyta</taxon>
        <taxon>Embryophyta</taxon>
        <taxon>Tracheophyta</taxon>
        <taxon>Spermatophyta</taxon>
        <taxon>Magnoliopsida</taxon>
        <taxon>eudicotyledons</taxon>
        <taxon>Gunneridae</taxon>
        <taxon>Pentapetalae</taxon>
        <taxon>asterids</taxon>
        <taxon>lamiids</taxon>
        <taxon>Lamiales</taxon>
        <taxon>Orobanchaceae</taxon>
        <taxon>Buchnereae</taxon>
        <taxon>Striga</taxon>
    </lineage>
</organism>
<dbReference type="AlphaFoldDB" id="A0A5A7PIW2"/>
<sequence>MEKGKGKDSTGRVTAAFCNLELDNNSHNSKLTRNPLGFAFQSDYFTSNRGKSAPSLLSLCLGVVGSNLEDIVDDLAEISYSFPSDIKVEIVNPCKVDFAIFDMVLLAVARRRKLLNDGIIIALGDSSFQILDISGSDVSDSGLCHIVDICQNLKAVDISQCTRLTSAGISKLLQRCSSLEILRWGGCPRSSYTARRCLSLLKPDLNDVEGESWEELDEVDFTHGAHSLRWLVWPNIDKDSLETLTIECPRIAVNPKPSLMGFKGTEIPREAFSQFALDDSVVKDIDPKTWAVSGFNNTRTAHLRAACPNELSVAEKFRLAFLDRDTRLAPKRAKNVRQHQRRAEREWVRTDARAKALALASKATRSVNLRNV</sequence>
<accession>A0A5A7PIW2</accession>
<proteinExistence type="predicted"/>
<evidence type="ECO:0000313" key="2">
    <source>
        <dbReference type="Proteomes" id="UP000325081"/>
    </source>
</evidence>
<reference evidence="2" key="1">
    <citation type="journal article" date="2019" name="Curr. Biol.">
        <title>Genome Sequence of Striga asiatica Provides Insight into the Evolution of Plant Parasitism.</title>
        <authorList>
            <person name="Yoshida S."/>
            <person name="Kim S."/>
            <person name="Wafula E.K."/>
            <person name="Tanskanen J."/>
            <person name="Kim Y.M."/>
            <person name="Honaas L."/>
            <person name="Yang Z."/>
            <person name="Spallek T."/>
            <person name="Conn C.E."/>
            <person name="Ichihashi Y."/>
            <person name="Cheong K."/>
            <person name="Cui S."/>
            <person name="Der J.P."/>
            <person name="Gundlach H."/>
            <person name="Jiao Y."/>
            <person name="Hori C."/>
            <person name="Ishida J.K."/>
            <person name="Kasahara H."/>
            <person name="Kiba T."/>
            <person name="Kim M.S."/>
            <person name="Koo N."/>
            <person name="Laohavisit A."/>
            <person name="Lee Y.H."/>
            <person name="Lumba S."/>
            <person name="McCourt P."/>
            <person name="Mortimer J.C."/>
            <person name="Mutuku J.M."/>
            <person name="Nomura T."/>
            <person name="Sasaki-Sekimoto Y."/>
            <person name="Seto Y."/>
            <person name="Wang Y."/>
            <person name="Wakatake T."/>
            <person name="Sakakibara H."/>
            <person name="Demura T."/>
            <person name="Yamaguchi S."/>
            <person name="Yoneyama K."/>
            <person name="Manabe R.I."/>
            <person name="Nelson D.C."/>
            <person name="Schulman A.H."/>
            <person name="Timko M.P."/>
            <person name="dePamphilis C.W."/>
            <person name="Choi D."/>
            <person name="Shirasu K."/>
        </authorList>
    </citation>
    <scope>NUCLEOTIDE SEQUENCE [LARGE SCALE GENOMIC DNA]</scope>
    <source>
        <strain evidence="2">cv. UVA1</strain>
    </source>
</reference>
<protein>
    <submittedName>
        <fullName evidence="1">RNI-like superfamily protein</fullName>
    </submittedName>
</protein>
<evidence type="ECO:0000313" key="1">
    <source>
        <dbReference type="EMBL" id="GER32267.1"/>
    </source>
</evidence>
<dbReference type="GO" id="GO:0005737">
    <property type="term" value="C:cytoplasm"/>
    <property type="evidence" value="ECO:0007669"/>
    <property type="project" value="TreeGrafter"/>
</dbReference>
<name>A0A5A7PIW2_STRAF</name>
<dbReference type="InterPro" id="IPR032675">
    <property type="entry name" value="LRR_dom_sf"/>
</dbReference>
<dbReference type="Proteomes" id="UP000325081">
    <property type="component" value="Unassembled WGS sequence"/>
</dbReference>
<comment type="caution">
    <text evidence="1">The sequence shown here is derived from an EMBL/GenBank/DDBJ whole genome shotgun (WGS) entry which is preliminary data.</text>
</comment>
<dbReference type="InterPro" id="IPR050648">
    <property type="entry name" value="F-box_LRR-repeat"/>
</dbReference>
<dbReference type="OrthoDB" id="10257471at2759"/>
<gene>
    <name evidence="1" type="ORF">STAS_08331</name>
</gene>
<dbReference type="Gene3D" id="3.80.10.10">
    <property type="entry name" value="Ribonuclease Inhibitor"/>
    <property type="match status" value="1"/>
</dbReference>
<dbReference type="EMBL" id="BKCP01004572">
    <property type="protein sequence ID" value="GER32267.1"/>
    <property type="molecule type" value="Genomic_DNA"/>
</dbReference>